<keyword evidence="6" id="KW-0695">RNA-directed DNA polymerase</keyword>
<evidence type="ECO:0000259" key="8">
    <source>
        <dbReference type="Pfam" id="PF17921"/>
    </source>
</evidence>
<keyword evidence="9" id="KW-1185">Reference proteome</keyword>
<keyword evidence="3" id="KW-0540">Nuclease</keyword>
<evidence type="ECO:0000259" key="7">
    <source>
        <dbReference type="Pfam" id="PF17917"/>
    </source>
</evidence>
<dbReference type="InterPro" id="IPR043502">
    <property type="entry name" value="DNA/RNA_pol_sf"/>
</dbReference>
<dbReference type="Pfam" id="PF17921">
    <property type="entry name" value="Integrase_H2C2"/>
    <property type="match status" value="1"/>
</dbReference>
<evidence type="ECO:0000256" key="5">
    <source>
        <dbReference type="ARBA" id="ARBA00022801"/>
    </source>
</evidence>
<keyword evidence="1" id="KW-0808">Transferase</keyword>
<dbReference type="PANTHER" id="PTHR48475">
    <property type="entry name" value="RIBONUCLEASE H"/>
    <property type="match status" value="1"/>
</dbReference>
<evidence type="ECO:0000313" key="9">
    <source>
        <dbReference type="Proteomes" id="UP000694864"/>
    </source>
</evidence>
<evidence type="ECO:0000256" key="3">
    <source>
        <dbReference type="ARBA" id="ARBA00022722"/>
    </source>
</evidence>
<feature type="domain" description="Reverse transcriptase RNase H-like" evidence="7">
    <location>
        <begin position="2"/>
        <end position="66"/>
    </location>
</feature>
<proteinExistence type="predicted"/>
<dbReference type="InterPro" id="IPR041373">
    <property type="entry name" value="RT_RNaseH"/>
</dbReference>
<evidence type="ECO:0000313" key="10">
    <source>
        <dbReference type="RefSeq" id="XP_019086339.1"/>
    </source>
</evidence>
<dbReference type="CDD" id="cd09274">
    <property type="entry name" value="RNase_HI_RT_Ty3"/>
    <property type="match status" value="1"/>
</dbReference>
<feature type="domain" description="Integrase zinc-binding" evidence="8">
    <location>
        <begin position="201"/>
        <end position="253"/>
    </location>
</feature>
<dbReference type="SUPFAM" id="SSF56672">
    <property type="entry name" value="DNA/RNA polymerases"/>
    <property type="match status" value="1"/>
</dbReference>
<dbReference type="PANTHER" id="PTHR48475:SF1">
    <property type="entry name" value="RNASE H TYPE-1 DOMAIN-CONTAINING PROTEIN"/>
    <property type="match status" value="1"/>
</dbReference>
<dbReference type="Pfam" id="PF17917">
    <property type="entry name" value="RT_RNaseH"/>
    <property type="match status" value="1"/>
</dbReference>
<gene>
    <name evidence="10" type="primary">LOC109126893</name>
</gene>
<dbReference type="Gene3D" id="3.30.420.10">
    <property type="entry name" value="Ribonuclease H-like superfamily/Ribonuclease H"/>
    <property type="match status" value="1"/>
</dbReference>
<evidence type="ECO:0000256" key="4">
    <source>
        <dbReference type="ARBA" id="ARBA00022759"/>
    </source>
</evidence>
<dbReference type="InterPro" id="IPR041588">
    <property type="entry name" value="Integrase_H2C2"/>
</dbReference>
<protein>
    <submittedName>
        <fullName evidence="10">Uncharacterized protein LOC109126893</fullName>
    </submittedName>
</protein>
<reference evidence="9" key="1">
    <citation type="journal article" date="2014" name="Nat. Commun.">
        <title>The emerging biofuel crop Camelina sativa retains a highly undifferentiated hexaploid genome structure.</title>
        <authorList>
            <person name="Kagale S."/>
            <person name="Koh C."/>
            <person name="Nixon J."/>
            <person name="Bollina V."/>
            <person name="Clarke W.E."/>
            <person name="Tuteja R."/>
            <person name="Spillane C."/>
            <person name="Robinson S.J."/>
            <person name="Links M.G."/>
            <person name="Clarke C."/>
            <person name="Higgins E.E."/>
            <person name="Huebert T."/>
            <person name="Sharpe A.G."/>
            <person name="Parkin I.A."/>
        </authorList>
    </citation>
    <scope>NUCLEOTIDE SEQUENCE [LARGE SCALE GENOMIC DNA]</scope>
    <source>
        <strain evidence="9">cv. DH55</strain>
    </source>
</reference>
<keyword evidence="4" id="KW-0255">Endonuclease</keyword>
<dbReference type="GeneID" id="109126893"/>
<dbReference type="SUPFAM" id="SSF53098">
    <property type="entry name" value="Ribonuclease H-like"/>
    <property type="match status" value="1"/>
</dbReference>
<dbReference type="InterPro" id="IPR036397">
    <property type="entry name" value="RNaseH_sf"/>
</dbReference>
<dbReference type="InterPro" id="IPR012337">
    <property type="entry name" value="RNaseH-like_sf"/>
</dbReference>
<name>A0ABM1QHV1_CAMSA</name>
<dbReference type="RefSeq" id="XP_019086339.1">
    <property type="nucleotide sequence ID" value="XM_019230794.1"/>
</dbReference>
<evidence type="ECO:0000256" key="1">
    <source>
        <dbReference type="ARBA" id="ARBA00022679"/>
    </source>
</evidence>
<evidence type="ECO:0000256" key="2">
    <source>
        <dbReference type="ARBA" id="ARBA00022695"/>
    </source>
</evidence>
<accession>A0ABM1QHV1</accession>
<keyword evidence="5" id="KW-0378">Hydrolase</keyword>
<sequence length="508" mass="59154">MDDAQTRYATTEKELLVVVFAFEKFRSYLVGSTVIVYTDHAALRYIYSKKDTNLRLLRWILLLQEFNIEILDKKGIENGVVDHLSRMRIEDPLPIDESMPEERLMHIAFLEEMSHTIGQTIAYSILESARSIEFMAIESAKLPWYSDFVNYLVCGEIPKDYDAQRKKKFFRDVNNYYWDEPYLYKKGTDGLFRRCIAEEEFQGVLEHCHGSAYGGYFATFKTVQKILQAGLWWSTLFKDAQLFIAKCDSCQKMGNIGRRNEMPQQPFLEVEIFDVWGIDFMGPFNPPSTFHGVKHNIATAYHPQTSGQEEVSNKQIEAILARIVGITKKDWAFKLDDALWAYRTAYKTPIGWTPFQLLYRKNCHLPVEVEYKAMWATKLLNLDIRTAQEKRVMDLHDLEEIRLDAYDNSRIYKERTKAFHDKRIRHKDLKAGDKVLLFNSKLRIFPGKLNSRWSGPFEIKEVLPYGAVTLLGKSKNEFTVNGQRVKKYMANESTEVESSLRLDNPAPV</sequence>
<organism evidence="9 10">
    <name type="scientific">Camelina sativa</name>
    <name type="common">False flax</name>
    <name type="synonym">Myagrum sativum</name>
    <dbReference type="NCBI Taxonomy" id="90675"/>
    <lineage>
        <taxon>Eukaryota</taxon>
        <taxon>Viridiplantae</taxon>
        <taxon>Streptophyta</taxon>
        <taxon>Embryophyta</taxon>
        <taxon>Tracheophyta</taxon>
        <taxon>Spermatophyta</taxon>
        <taxon>Magnoliopsida</taxon>
        <taxon>eudicotyledons</taxon>
        <taxon>Gunneridae</taxon>
        <taxon>Pentapetalae</taxon>
        <taxon>rosids</taxon>
        <taxon>malvids</taxon>
        <taxon>Brassicales</taxon>
        <taxon>Brassicaceae</taxon>
        <taxon>Camelineae</taxon>
        <taxon>Camelina</taxon>
    </lineage>
</organism>
<dbReference type="Proteomes" id="UP000694864">
    <property type="component" value="Chromosome 10"/>
</dbReference>
<reference evidence="10" key="2">
    <citation type="submission" date="2025-08" db="UniProtKB">
        <authorList>
            <consortium name="RefSeq"/>
        </authorList>
    </citation>
    <scope>IDENTIFICATION</scope>
    <source>
        <tissue evidence="10">Leaf</tissue>
    </source>
</reference>
<keyword evidence="2" id="KW-0548">Nucleotidyltransferase</keyword>
<dbReference type="Gene3D" id="1.10.340.70">
    <property type="match status" value="1"/>
</dbReference>
<evidence type="ECO:0000256" key="6">
    <source>
        <dbReference type="ARBA" id="ARBA00022918"/>
    </source>
</evidence>